<gene>
    <name evidence="3" type="ORF">DK427_04415</name>
</gene>
<keyword evidence="2" id="KW-1133">Transmembrane helix</keyword>
<dbReference type="KEGG" id="meti:DK427_04415"/>
<dbReference type="OrthoDB" id="8004670at2"/>
<dbReference type="Proteomes" id="UP000246058">
    <property type="component" value="Chromosome"/>
</dbReference>
<protein>
    <submittedName>
        <fullName evidence="3">Uncharacterized protein</fullName>
    </submittedName>
</protein>
<evidence type="ECO:0000256" key="2">
    <source>
        <dbReference type="SAM" id="Phobius"/>
    </source>
</evidence>
<evidence type="ECO:0000313" key="3">
    <source>
        <dbReference type="EMBL" id="AWN35079.1"/>
    </source>
</evidence>
<proteinExistence type="predicted"/>
<keyword evidence="4" id="KW-1185">Reference proteome</keyword>
<accession>A0A2U8VN15</accession>
<reference evidence="3 4" key="1">
    <citation type="submission" date="2018-05" db="EMBL/GenBank/DDBJ databases">
        <title>Complete Genome Sequence of Methylobacterium sp. 17Sr1-43.</title>
        <authorList>
            <person name="Srinivasan S."/>
        </authorList>
    </citation>
    <scope>NUCLEOTIDE SEQUENCE [LARGE SCALE GENOMIC DNA]</scope>
    <source>
        <strain evidence="3 4">17Sr1-43</strain>
    </source>
</reference>
<organism evidence="3 4">
    <name type="scientific">Methylobacterium radiodurans</name>
    <dbReference type="NCBI Taxonomy" id="2202828"/>
    <lineage>
        <taxon>Bacteria</taxon>
        <taxon>Pseudomonadati</taxon>
        <taxon>Pseudomonadota</taxon>
        <taxon>Alphaproteobacteria</taxon>
        <taxon>Hyphomicrobiales</taxon>
        <taxon>Methylobacteriaceae</taxon>
        <taxon>Methylobacterium</taxon>
    </lineage>
</organism>
<dbReference type="EMBL" id="CP029551">
    <property type="protein sequence ID" value="AWN35079.1"/>
    <property type="molecule type" value="Genomic_DNA"/>
</dbReference>
<sequence>MSCRHRYNPAHGRQSDGAPSRCRKWLRWPSELPRAANDNGWRTISLVIYVGGAFFGVLGALCLVLALVCHAIPWRCPIGGDVTRLDGHRPGNRISRRGDTPVERDQVGSVRRGAPAAIIPLPIHGSGRRDDETTLVPDMRSWPRDGDRHRLVSGGQDVVAATLEHGSEKRLIPWYGMRPGYQLS</sequence>
<feature type="region of interest" description="Disordered" evidence="1">
    <location>
        <begin position="1"/>
        <end position="20"/>
    </location>
</feature>
<keyword evidence="2" id="KW-0472">Membrane</keyword>
<evidence type="ECO:0000256" key="1">
    <source>
        <dbReference type="SAM" id="MobiDB-lite"/>
    </source>
</evidence>
<dbReference type="AlphaFoldDB" id="A0A2U8VN15"/>
<feature type="transmembrane region" description="Helical" evidence="2">
    <location>
        <begin position="46"/>
        <end position="68"/>
    </location>
</feature>
<keyword evidence="2" id="KW-0812">Transmembrane</keyword>
<evidence type="ECO:0000313" key="4">
    <source>
        <dbReference type="Proteomes" id="UP000246058"/>
    </source>
</evidence>
<name>A0A2U8VN15_9HYPH</name>